<sequence length="57" mass="6609">MDKSRGLVGILFIFVEVIDCQLPIVSAQPFLVILFFQVGIRQINVDISSYYFTFNHR</sequence>
<organismHost>
    <name type="scientific">Lactobacillus delbrueckii</name>
    <dbReference type="NCBI Taxonomy" id="1584"/>
</organismHost>
<evidence type="ECO:0000313" key="1">
    <source>
        <dbReference type="EMBL" id="AAC48860.1"/>
    </source>
</evidence>
<reference evidence="1" key="1">
    <citation type="journal article" date="1995" name="J. Bacteriol.">
        <title>Characterization of genetic elements required for site-specific integration of Lactobacillus delbrueckii subsp. bulgaricus bacteriophage mv4 and construction of an integration-proficient vector for Lactobacillus plantarum.</title>
        <authorList>
            <person name="Dupont L."/>
            <person name="Boizet-Bonhoure B."/>
            <person name="Coddeville M."/>
            <person name="Auvray F."/>
            <person name="Ritzenthaler P."/>
        </authorList>
    </citation>
    <scope>NUCLEOTIDE SEQUENCE</scope>
</reference>
<dbReference type="EMBL" id="U15564">
    <property type="protein sequence ID" value="AAC48860.1"/>
    <property type="molecule type" value="Genomic_DNA"/>
</dbReference>
<name>Q37955_BPMV4</name>
<protein>
    <submittedName>
        <fullName evidence="1">Similar to phage L54a excisionase: SwissProt Accession Number P20710</fullName>
    </submittedName>
</protein>
<proteinExistence type="predicted"/>
<accession>Q37955</accession>
<organism evidence="1">
    <name type="scientific">Lactococcus phage mv4</name>
    <name type="common">Lactococcus delbrueckii bacteriophage mv4</name>
    <dbReference type="NCBI Taxonomy" id="12392"/>
    <lineage>
        <taxon>Viruses</taxon>
    </lineage>
</organism>